<gene>
    <name evidence="1" type="ORF">Q4521_16605</name>
</gene>
<reference evidence="1" key="1">
    <citation type="submission" date="2023-07" db="EMBL/GenBank/DDBJ databases">
        <title>Genome content predicts the carbon catabolic preferences of heterotrophic bacteria.</title>
        <authorList>
            <person name="Gralka M."/>
        </authorList>
    </citation>
    <scope>NUCLEOTIDE SEQUENCE</scope>
    <source>
        <strain evidence="1">I3M17_2</strain>
    </source>
</reference>
<organism evidence="1 2">
    <name type="scientific">Saccharophagus degradans</name>
    <dbReference type="NCBI Taxonomy" id="86304"/>
    <lineage>
        <taxon>Bacteria</taxon>
        <taxon>Pseudomonadati</taxon>
        <taxon>Pseudomonadota</taxon>
        <taxon>Gammaproteobacteria</taxon>
        <taxon>Cellvibrionales</taxon>
        <taxon>Cellvibrionaceae</taxon>
        <taxon>Saccharophagus</taxon>
    </lineage>
</organism>
<name>A0AAW7XC53_9GAMM</name>
<accession>A0AAW7XC53</accession>
<sequence length="50" mass="5963">MGGRKVQVGFMRHLPQLKRLFGIIGQAENKKNTFKWLMLMLNCETIRKDW</sequence>
<proteinExistence type="predicted"/>
<dbReference type="Proteomes" id="UP001169760">
    <property type="component" value="Unassembled WGS sequence"/>
</dbReference>
<dbReference type="AlphaFoldDB" id="A0AAW7XC53"/>
<dbReference type="EMBL" id="JAUOPB010000012">
    <property type="protein sequence ID" value="MDO6424108.1"/>
    <property type="molecule type" value="Genomic_DNA"/>
</dbReference>
<protein>
    <submittedName>
        <fullName evidence="1">Uncharacterized protein</fullName>
    </submittedName>
</protein>
<evidence type="ECO:0000313" key="2">
    <source>
        <dbReference type="Proteomes" id="UP001169760"/>
    </source>
</evidence>
<dbReference type="RefSeq" id="WP_303493560.1">
    <property type="nucleotide sequence ID" value="NZ_JAUOPB010000012.1"/>
</dbReference>
<evidence type="ECO:0000313" key="1">
    <source>
        <dbReference type="EMBL" id="MDO6424108.1"/>
    </source>
</evidence>
<comment type="caution">
    <text evidence="1">The sequence shown here is derived from an EMBL/GenBank/DDBJ whole genome shotgun (WGS) entry which is preliminary data.</text>
</comment>